<proteinExistence type="predicted"/>
<dbReference type="EMBL" id="CADCTV010000622">
    <property type="protein sequence ID" value="CAA9348283.1"/>
    <property type="molecule type" value="Genomic_DNA"/>
</dbReference>
<sequence>MNPRQQKRKASQTAGGFTCTCAAPAVHVHADEGATSGSPKQDAVGESAQAACS</sequence>
<protein>
    <submittedName>
        <fullName evidence="2">Uncharacterized protein</fullName>
    </submittedName>
</protein>
<name>A0A6J4M2I4_9BACT</name>
<evidence type="ECO:0000256" key="1">
    <source>
        <dbReference type="SAM" id="MobiDB-lite"/>
    </source>
</evidence>
<feature type="region of interest" description="Disordered" evidence="1">
    <location>
        <begin position="31"/>
        <end position="53"/>
    </location>
</feature>
<reference evidence="2" key="1">
    <citation type="submission" date="2020-02" db="EMBL/GenBank/DDBJ databases">
        <authorList>
            <person name="Meier V. D."/>
        </authorList>
    </citation>
    <scope>NUCLEOTIDE SEQUENCE</scope>
    <source>
        <strain evidence="2">AVDCRST_MAG89</strain>
    </source>
</reference>
<dbReference type="AlphaFoldDB" id="A0A6J4M2I4"/>
<evidence type="ECO:0000313" key="2">
    <source>
        <dbReference type="EMBL" id="CAA9348283.1"/>
    </source>
</evidence>
<accession>A0A6J4M2I4</accession>
<gene>
    <name evidence="2" type="ORF">AVDCRST_MAG89-2981</name>
</gene>
<organism evidence="2">
    <name type="scientific">uncultured Gemmatimonadota bacterium</name>
    <dbReference type="NCBI Taxonomy" id="203437"/>
    <lineage>
        <taxon>Bacteria</taxon>
        <taxon>Pseudomonadati</taxon>
        <taxon>Gemmatimonadota</taxon>
        <taxon>environmental samples</taxon>
    </lineage>
</organism>